<dbReference type="CDD" id="cd00616">
    <property type="entry name" value="AHBA_syn"/>
    <property type="match status" value="1"/>
</dbReference>
<dbReference type="Pfam" id="PF01041">
    <property type="entry name" value="DegT_DnrJ_EryC1"/>
    <property type="match status" value="1"/>
</dbReference>
<feature type="modified residue" description="N6-(pyridoxal phosphate)lysine" evidence="4">
    <location>
        <position position="183"/>
    </location>
</feature>
<dbReference type="InterPro" id="IPR015422">
    <property type="entry name" value="PyrdxlP-dep_Trfase_small"/>
</dbReference>
<dbReference type="RefSeq" id="WP_099640264.1">
    <property type="nucleotide sequence ID" value="NZ_NKHF01000004.1"/>
</dbReference>
<dbReference type="Gene3D" id="3.90.1150.10">
    <property type="entry name" value="Aspartate Aminotransferase, domain 1"/>
    <property type="match status" value="1"/>
</dbReference>
<dbReference type="PANTHER" id="PTHR30244:SF34">
    <property type="entry name" value="DTDP-4-AMINO-4,6-DIDEOXYGALACTOSE TRANSAMINASE"/>
    <property type="match status" value="1"/>
</dbReference>
<keyword evidence="7" id="KW-1185">Reference proteome</keyword>
<dbReference type="AlphaFoldDB" id="A0A2A5JWE3"/>
<dbReference type="InterPro" id="IPR000653">
    <property type="entry name" value="DegT/StrS_aminotransferase"/>
</dbReference>
<evidence type="ECO:0000256" key="2">
    <source>
        <dbReference type="ARBA" id="ARBA00037999"/>
    </source>
</evidence>
<dbReference type="Gene3D" id="3.40.640.10">
    <property type="entry name" value="Type I PLP-dependent aspartate aminotransferase-like (Major domain)"/>
    <property type="match status" value="1"/>
</dbReference>
<protein>
    <submittedName>
        <fullName evidence="6">Perosamine synthetase</fullName>
    </submittedName>
</protein>
<evidence type="ECO:0000256" key="3">
    <source>
        <dbReference type="PIRSR" id="PIRSR000390-1"/>
    </source>
</evidence>
<evidence type="ECO:0000256" key="1">
    <source>
        <dbReference type="ARBA" id="ARBA00022898"/>
    </source>
</evidence>
<dbReference type="PIRSF" id="PIRSF000390">
    <property type="entry name" value="PLP_StrS"/>
    <property type="match status" value="1"/>
</dbReference>
<evidence type="ECO:0000313" key="7">
    <source>
        <dbReference type="Proteomes" id="UP000228621"/>
    </source>
</evidence>
<sequence length="387" mass="43047">MEKRNIAIALPVTGEEEWQAIRESIETGWITQGPKVRQFEEQFASRHKVERALAVTSCTTGLHLALAALDIGPGDEVIVPAFTWVATANVVVHCGAEPVFVDVDPATNNIDPTKIAEKVSDKTKAIIAVHLFGLCADIDAIKAIIPDHVKIIEDAACAAGAEYKGIPAGGLGDAASFSFHPRKSVTTGEGGMVTTNNVEYAEKMDQMRNHGAAISEEQRHKGPKPYILPDFNMIGFNYRMTDLQGSVGLIQLPKLDSFIEERARWAQYYRDKLSHIEWLRLPAEPAEGRHGWQSFVTFVDETKSPMPRNEIMEELQQAGISTRPGTHALHMLTVYKERNGYHEDDYPGARDCNNCTMAIPLHNRMVKEDYEYVVAKLIELNQRVKLA</sequence>
<reference evidence="7" key="1">
    <citation type="journal article" date="2019" name="Genome Announc.">
        <title>Draft Genome Sequence of Pseudoalteromonas piscicida Strain 36Y ROTHPW, an Hypersaline Seawater Isolate from the South Coast of Sonora, Mexico.</title>
        <authorList>
            <person name="Sanchez-Diaz R."/>
            <person name="Molina-Garza Z.J."/>
            <person name="Cruz-Suarez L.E."/>
            <person name="Selvin J."/>
            <person name="Kiran G.S."/>
            <person name="Ibarra-Gamez J.C."/>
            <person name="Gomez-Gil B."/>
            <person name="Galaviz-Silva L."/>
        </authorList>
    </citation>
    <scope>NUCLEOTIDE SEQUENCE [LARGE SCALE GENOMIC DNA]</scope>
    <source>
        <strain evidence="7">36Y_RITHPW</strain>
    </source>
</reference>
<dbReference type="OrthoDB" id="9804264at2"/>
<feature type="active site" description="Proton acceptor" evidence="3">
    <location>
        <position position="183"/>
    </location>
</feature>
<proteinExistence type="inferred from homology"/>
<dbReference type="InterPro" id="IPR015421">
    <property type="entry name" value="PyrdxlP-dep_Trfase_major"/>
</dbReference>
<keyword evidence="1 4" id="KW-0663">Pyridoxal phosphate</keyword>
<comment type="similarity">
    <text evidence="2 5">Belongs to the DegT/DnrJ/EryC1 family.</text>
</comment>
<dbReference type="EMBL" id="NKHF01000004">
    <property type="protein sequence ID" value="PCK33611.1"/>
    <property type="molecule type" value="Genomic_DNA"/>
</dbReference>
<gene>
    <name evidence="6" type="ORF">CEX98_00920</name>
</gene>
<comment type="caution">
    <text evidence="6">The sequence shown here is derived from an EMBL/GenBank/DDBJ whole genome shotgun (WGS) entry which is preliminary data.</text>
</comment>
<dbReference type="GO" id="GO:0030170">
    <property type="term" value="F:pyridoxal phosphate binding"/>
    <property type="evidence" value="ECO:0007669"/>
    <property type="project" value="TreeGrafter"/>
</dbReference>
<organism evidence="6 7">
    <name type="scientific">Pseudoalteromonas piscicida</name>
    <dbReference type="NCBI Taxonomy" id="43662"/>
    <lineage>
        <taxon>Bacteria</taxon>
        <taxon>Pseudomonadati</taxon>
        <taxon>Pseudomonadota</taxon>
        <taxon>Gammaproteobacteria</taxon>
        <taxon>Alteromonadales</taxon>
        <taxon>Pseudoalteromonadaceae</taxon>
        <taxon>Pseudoalteromonas</taxon>
    </lineage>
</organism>
<dbReference type="SUPFAM" id="SSF53383">
    <property type="entry name" value="PLP-dependent transferases"/>
    <property type="match status" value="1"/>
</dbReference>
<evidence type="ECO:0000313" key="6">
    <source>
        <dbReference type="EMBL" id="PCK33611.1"/>
    </source>
</evidence>
<accession>A0A2A5JWE3</accession>
<dbReference type="Proteomes" id="UP000228621">
    <property type="component" value="Unassembled WGS sequence"/>
</dbReference>
<dbReference type="GO" id="GO:0008483">
    <property type="term" value="F:transaminase activity"/>
    <property type="evidence" value="ECO:0007669"/>
    <property type="project" value="TreeGrafter"/>
</dbReference>
<evidence type="ECO:0000256" key="5">
    <source>
        <dbReference type="RuleBase" id="RU004508"/>
    </source>
</evidence>
<dbReference type="PANTHER" id="PTHR30244">
    <property type="entry name" value="TRANSAMINASE"/>
    <property type="match status" value="1"/>
</dbReference>
<name>A0A2A5JWE3_PSEO7</name>
<dbReference type="InterPro" id="IPR015424">
    <property type="entry name" value="PyrdxlP-dep_Trfase"/>
</dbReference>
<dbReference type="GO" id="GO:0000271">
    <property type="term" value="P:polysaccharide biosynthetic process"/>
    <property type="evidence" value="ECO:0007669"/>
    <property type="project" value="TreeGrafter"/>
</dbReference>
<evidence type="ECO:0000256" key="4">
    <source>
        <dbReference type="PIRSR" id="PIRSR000390-2"/>
    </source>
</evidence>